<dbReference type="EMBL" id="JBCGDO010000025">
    <property type="protein sequence ID" value="MEM0543770.1"/>
    <property type="molecule type" value="Genomic_DNA"/>
</dbReference>
<protein>
    <submittedName>
        <fullName evidence="2">Uncharacterized protein</fullName>
    </submittedName>
</protein>
<sequence length="65" mass="7497">MIQLKFKHRKVVHYTLLISIILLQIIAILTWYNETKLAEAFDDMATAGKMNTINNALLTSQDDFN</sequence>
<keyword evidence="1" id="KW-1133">Transmembrane helix</keyword>
<organism evidence="2 3">
    <name type="scientific">Flavobacterium aureirubrum</name>
    <dbReference type="NCBI Taxonomy" id="3133147"/>
    <lineage>
        <taxon>Bacteria</taxon>
        <taxon>Pseudomonadati</taxon>
        <taxon>Bacteroidota</taxon>
        <taxon>Flavobacteriia</taxon>
        <taxon>Flavobacteriales</taxon>
        <taxon>Flavobacteriaceae</taxon>
        <taxon>Flavobacterium</taxon>
    </lineage>
</organism>
<dbReference type="Proteomes" id="UP001460072">
    <property type="component" value="Unassembled WGS sequence"/>
</dbReference>
<evidence type="ECO:0000313" key="3">
    <source>
        <dbReference type="Proteomes" id="UP001460072"/>
    </source>
</evidence>
<gene>
    <name evidence="2" type="ORF">WFZ85_14190</name>
</gene>
<evidence type="ECO:0000313" key="2">
    <source>
        <dbReference type="EMBL" id="MEM0543770.1"/>
    </source>
</evidence>
<keyword evidence="1" id="KW-0812">Transmembrane</keyword>
<dbReference type="RefSeq" id="WP_342696947.1">
    <property type="nucleotide sequence ID" value="NZ_JBCGDO010000025.1"/>
</dbReference>
<keyword evidence="1" id="KW-0472">Membrane</keyword>
<name>A0ABU9NB39_9FLAO</name>
<evidence type="ECO:0000256" key="1">
    <source>
        <dbReference type="SAM" id="Phobius"/>
    </source>
</evidence>
<comment type="caution">
    <text evidence="2">The sequence shown here is derived from an EMBL/GenBank/DDBJ whole genome shotgun (WGS) entry which is preliminary data.</text>
</comment>
<reference evidence="2 3" key="1">
    <citation type="submission" date="2024-03" db="EMBL/GenBank/DDBJ databases">
        <title>Two novel species of the genus Flavobacterium exhibiting potentially degradation of complex polysaccharides.</title>
        <authorList>
            <person name="Lian X."/>
        </authorList>
    </citation>
    <scope>NUCLEOTIDE SEQUENCE [LARGE SCALE GENOMIC DNA]</scope>
    <source>
        <strain evidence="3">j3</strain>
    </source>
</reference>
<accession>A0ABU9NB39</accession>
<feature type="transmembrane region" description="Helical" evidence="1">
    <location>
        <begin position="12"/>
        <end position="32"/>
    </location>
</feature>
<proteinExistence type="predicted"/>
<keyword evidence="3" id="KW-1185">Reference proteome</keyword>